<dbReference type="InterPro" id="IPR050194">
    <property type="entry name" value="Glycosyltransferase_grp1"/>
</dbReference>
<keyword evidence="3" id="KW-1185">Reference proteome</keyword>
<accession>A0A0D3KUM3</accession>
<dbReference type="GeneID" id="17284729"/>
<dbReference type="AlphaFoldDB" id="A0A0D3KUM3"/>
<protein>
    <recommendedName>
        <fullName evidence="1">Glycosyltransferase subfamily 4-like N-terminal domain-containing protein</fullName>
    </recommendedName>
</protein>
<reference evidence="3" key="1">
    <citation type="journal article" date="2013" name="Nature">
        <title>Pan genome of the phytoplankton Emiliania underpins its global distribution.</title>
        <authorList>
            <person name="Read B.A."/>
            <person name="Kegel J."/>
            <person name="Klute M.J."/>
            <person name="Kuo A."/>
            <person name="Lefebvre S.C."/>
            <person name="Maumus F."/>
            <person name="Mayer C."/>
            <person name="Miller J."/>
            <person name="Monier A."/>
            <person name="Salamov A."/>
            <person name="Young J."/>
            <person name="Aguilar M."/>
            <person name="Claverie J.M."/>
            <person name="Frickenhaus S."/>
            <person name="Gonzalez K."/>
            <person name="Herman E.K."/>
            <person name="Lin Y.C."/>
            <person name="Napier J."/>
            <person name="Ogata H."/>
            <person name="Sarno A.F."/>
            <person name="Shmutz J."/>
            <person name="Schroeder D."/>
            <person name="de Vargas C."/>
            <person name="Verret F."/>
            <person name="von Dassow P."/>
            <person name="Valentin K."/>
            <person name="Van de Peer Y."/>
            <person name="Wheeler G."/>
            <person name="Dacks J.B."/>
            <person name="Delwiche C.F."/>
            <person name="Dyhrman S.T."/>
            <person name="Glockner G."/>
            <person name="John U."/>
            <person name="Richards T."/>
            <person name="Worden A.Z."/>
            <person name="Zhang X."/>
            <person name="Grigoriev I.V."/>
            <person name="Allen A.E."/>
            <person name="Bidle K."/>
            <person name="Borodovsky M."/>
            <person name="Bowler C."/>
            <person name="Brownlee C."/>
            <person name="Cock J.M."/>
            <person name="Elias M."/>
            <person name="Gladyshev V.N."/>
            <person name="Groth M."/>
            <person name="Guda C."/>
            <person name="Hadaegh A."/>
            <person name="Iglesias-Rodriguez M.D."/>
            <person name="Jenkins J."/>
            <person name="Jones B.M."/>
            <person name="Lawson T."/>
            <person name="Leese F."/>
            <person name="Lindquist E."/>
            <person name="Lobanov A."/>
            <person name="Lomsadze A."/>
            <person name="Malik S.B."/>
            <person name="Marsh M.E."/>
            <person name="Mackinder L."/>
            <person name="Mock T."/>
            <person name="Mueller-Roeber B."/>
            <person name="Pagarete A."/>
            <person name="Parker M."/>
            <person name="Probert I."/>
            <person name="Quesneville H."/>
            <person name="Raines C."/>
            <person name="Rensing S.A."/>
            <person name="Riano-Pachon D.M."/>
            <person name="Richier S."/>
            <person name="Rokitta S."/>
            <person name="Shiraiwa Y."/>
            <person name="Soanes D.M."/>
            <person name="van der Giezen M."/>
            <person name="Wahlund T.M."/>
            <person name="Williams B."/>
            <person name="Wilson W."/>
            <person name="Wolfe G."/>
            <person name="Wurch L.L."/>
        </authorList>
    </citation>
    <scope>NUCLEOTIDE SEQUENCE</scope>
</reference>
<dbReference type="PANTHER" id="PTHR45947">
    <property type="entry name" value="SULFOQUINOVOSYL TRANSFERASE SQD2"/>
    <property type="match status" value="1"/>
</dbReference>
<dbReference type="eggNOG" id="KOG1111">
    <property type="taxonomic scope" value="Eukaryota"/>
</dbReference>
<dbReference type="SUPFAM" id="SSF53756">
    <property type="entry name" value="UDP-Glycosyltransferase/glycogen phosphorylase"/>
    <property type="match status" value="1"/>
</dbReference>
<dbReference type="STRING" id="2903.R1DVJ9"/>
<dbReference type="Proteomes" id="UP000013827">
    <property type="component" value="Unassembled WGS sequence"/>
</dbReference>
<dbReference type="KEGG" id="ehx:EMIHUDRAFT_97678"/>
<sequence>MSSNLSFRVPPTEQPRLAAQHRVAIVTGSYDQSIDGVALTLNRLAARLLQLGHSVLVLCPGDVARPPVLEHAGLLVRVPSTPLPVWSEYRLTWGLGGTARAALEQFRPTVLHVAARGIPRLVVWPRGVDVALFSPSKRRAAAGSVPTVLLVARLRWEKGLADFAAVVRRLEARAGRGAAFRTEVVGDGPARRRLEQLLPRASFRGLLTGEALAAAYAGADVFLYPSTTEGWGGTCLEAQASGLPVVATDSPGVADVISAGASGLLAPPGDVGAMAAHVAALLANRSLRVAMGRAAAAHASTFSWEASGDLVLAQYDGMASRVGRGV</sequence>
<organism evidence="2 3">
    <name type="scientific">Emiliania huxleyi (strain CCMP1516)</name>
    <dbReference type="NCBI Taxonomy" id="280463"/>
    <lineage>
        <taxon>Eukaryota</taxon>
        <taxon>Haptista</taxon>
        <taxon>Haptophyta</taxon>
        <taxon>Prymnesiophyceae</taxon>
        <taxon>Isochrysidales</taxon>
        <taxon>Noelaerhabdaceae</taxon>
        <taxon>Emiliania</taxon>
    </lineage>
</organism>
<dbReference type="GO" id="GO:0016757">
    <property type="term" value="F:glycosyltransferase activity"/>
    <property type="evidence" value="ECO:0007669"/>
    <property type="project" value="TreeGrafter"/>
</dbReference>
<dbReference type="PANTHER" id="PTHR45947:SF3">
    <property type="entry name" value="SULFOQUINOVOSYL TRANSFERASE SQD2"/>
    <property type="match status" value="1"/>
</dbReference>
<evidence type="ECO:0000313" key="3">
    <source>
        <dbReference type="Proteomes" id="UP000013827"/>
    </source>
</evidence>
<dbReference type="Pfam" id="PF13439">
    <property type="entry name" value="Glyco_transf_4"/>
    <property type="match status" value="1"/>
</dbReference>
<dbReference type="HOGENOM" id="CLU_009583_2_0_1"/>
<feature type="domain" description="Glycosyltransferase subfamily 4-like N-terminal" evidence="1">
    <location>
        <begin position="35"/>
        <end position="116"/>
    </location>
</feature>
<dbReference type="RefSeq" id="XP_005791887.1">
    <property type="nucleotide sequence ID" value="XM_005791830.1"/>
</dbReference>
<proteinExistence type="predicted"/>
<dbReference type="EnsemblProtists" id="EOD39458">
    <property type="protein sequence ID" value="EOD39458"/>
    <property type="gene ID" value="EMIHUDRAFT_97678"/>
</dbReference>
<dbReference type="PaxDb" id="2903-EOD39458"/>
<name>A0A0D3KUM3_EMIH1</name>
<dbReference type="Gene3D" id="3.40.50.2000">
    <property type="entry name" value="Glycogen Phosphorylase B"/>
    <property type="match status" value="2"/>
</dbReference>
<evidence type="ECO:0000259" key="1">
    <source>
        <dbReference type="Pfam" id="PF13439"/>
    </source>
</evidence>
<reference evidence="2" key="2">
    <citation type="submission" date="2024-10" db="UniProtKB">
        <authorList>
            <consortium name="EnsemblProtists"/>
        </authorList>
    </citation>
    <scope>IDENTIFICATION</scope>
</reference>
<dbReference type="InterPro" id="IPR028098">
    <property type="entry name" value="Glyco_trans_4-like_N"/>
</dbReference>
<evidence type="ECO:0000313" key="2">
    <source>
        <dbReference type="EnsemblProtists" id="EOD39458"/>
    </source>
</evidence>
<dbReference type="Pfam" id="PF13692">
    <property type="entry name" value="Glyco_trans_1_4"/>
    <property type="match status" value="1"/>
</dbReference>